<dbReference type="InterPro" id="IPR013924">
    <property type="entry name" value="RNase_H2_suC"/>
</dbReference>
<dbReference type="KEGG" id="cvr:CHLNCDRAFT_144129"/>
<dbReference type="Gene3D" id="2.40.128.680">
    <property type="match status" value="1"/>
</dbReference>
<dbReference type="RefSeq" id="XP_005848823.1">
    <property type="nucleotide sequence ID" value="XM_005848761.1"/>
</dbReference>
<dbReference type="GO" id="GO:0032299">
    <property type="term" value="C:ribonuclease H2 complex"/>
    <property type="evidence" value="ECO:0007669"/>
    <property type="project" value="InterPro"/>
</dbReference>
<dbReference type="PANTHER" id="PTHR47204:SF1">
    <property type="entry name" value="RIBONUCLEASE H2 SUBUNIT C"/>
    <property type="match status" value="1"/>
</dbReference>
<reference evidence="1 2" key="1">
    <citation type="journal article" date="2010" name="Plant Cell">
        <title>The Chlorella variabilis NC64A genome reveals adaptation to photosymbiosis, coevolution with viruses, and cryptic sex.</title>
        <authorList>
            <person name="Blanc G."/>
            <person name="Duncan G."/>
            <person name="Agarkova I."/>
            <person name="Borodovsky M."/>
            <person name="Gurnon J."/>
            <person name="Kuo A."/>
            <person name="Lindquist E."/>
            <person name="Lucas S."/>
            <person name="Pangilinan J."/>
            <person name="Polle J."/>
            <person name="Salamov A."/>
            <person name="Terry A."/>
            <person name="Yamada T."/>
            <person name="Dunigan D.D."/>
            <person name="Grigoriev I.V."/>
            <person name="Claverie J.M."/>
            <person name="Van Etten J.L."/>
        </authorList>
    </citation>
    <scope>NUCLEOTIDE SEQUENCE [LARGE SCALE GENOMIC DNA]</scope>
    <source>
        <strain evidence="1 2">NC64A</strain>
    </source>
</reference>
<evidence type="ECO:0000313" key="2">
    <source>
        <dbReference type="Proteomes" id="UP000008141"/>
    </source>
</evidence>
<dbReference type="InParanoid" id="E1ZBZ2"/>
<organism evidence="2">
    <name type="scientific">Chlorella variabilis</name>
    <name type="common">Green alga</name>
    <dbReference type="NCBI Taxonomy" id="554065"/>
    <lineage>
        <taxon>Eukaryota</taxon>
        <taxon>Viridiplantae</taxon>
        <taxon>Chlorophyta</taxon>
        <taxon>core chlorophytes</taxon>
        <taxon>Trebouxiophyceae</taxon>
        <taxon>Chlorellales</taxon>
        <taxon>Chlorellaceae</taxon>
        <taxon>Chlorella clade</taxon>
        <taxon>Chlorella</taxon>
    </lineage>
</organism>
<keyword evidence="2" id="KW-1185">Reference proteome</keyword>
<name>E1ZBZ2_CHLVA</name>
<dbReference type="CDD" id="cd09271">
    <property type="entry name" value="RNase_H2-C"/>
    <property type="match status" value="1"/>
</dbReference>
<sequence>MAARQLDTSGAAEVAVHLVPALIEHNGPAAVNAYFRPQESGVCLPLPDGFSGAVIECRQQDAAEQADGSQGGAAGALTSWVATGGFSHLHYYNHDSAPLKGDGLRRCLEWAELSAQVHRAVDPAAVAAAIAAVDAAPAAATAMPQAG</sequence>
<dbReference type="STRING" id="554065.E1ZBZ2"/>
<dbReference type="EMBL" id="GL433841">
    <property type="protein sequence ID" value="EFN56721.1"/>
    <property type="molecule type" value="Genomic_DNA"/>
</dbReference>
<evidence type="ECO:0000313" key="1">
    <source>
        <dbReference type="EMBL" id="EFN56721.1"/>
    </source>
</evidence>
<dbReference type="PANTHER" id="PTHR47204">
    <property type="entry name" value="OS02G0168900 PROTEIN"/>
    <property type="match status" value="1"/>
</dbReference>
<dbReference type="Proteomes" id="UP000008141">
    <property type="component" value="Unassembled WGS sequence"/>
</dbReference>
<dbReference type="GO" id="GO:0006401">
    <property type="term" value="P:RNA catabolic process"/>
    <property type="evidence" value="ECO:0007669"/>
    <property type="project" value="InterPro"/>
</dbReference>
<dbReference type="GeneID" id="17356014"/>
<gene>
    <name evidence="1" type="ORF">CHLNCDRAFT_144129</name>
</gene>
<dbReference type="AlphaFoldDB" id="E1ZBZ2"/>
<accession>E1ZBZ2</accession>
<dbReference type="OrthoDB" id="6222486at2759"/>
<protein>
    <submittedName>
        <fullName evidence="1">Uncharacterized protein</fullName>
    </submittedName>
</protein>
<proteinExistence type="predicted"/>
<dbReference type="Pfam" id="PF08615">
    <property type="entry name" value="RNase_H2_suC"/>
    <property type="match status" value="1"/>
</dbReference>